<organism evidence="2 3">
    <name type="scientific">Klebsiella phage KpV41</name>
    <dbReference type="NCBI Taxonomy" id="1747282"/>
    <lineage>
        <taxon>Viruses</taxon>
        <taxon>Duplodnaviria</taxon>
        <taxon>Heunggongvirae</taxon>
        <taxon>Uroviricota</taxon>
        <taxon>Caudoviricetes</taxon>
        <taxon>Autographivirales</taxon>
        <taxon>Autoscriptoviridae</taxon>
        <taxon>Slopekvirinae</taxon>
        <taxon>Drulisvirus</taxon>
        <taxon>Drulisvirus KpV41</taxon>
    </lineage>
</organism>
<dbReference type="KEGG" id="vg:26517185"/>
<evidence type="ECO:0000256" key="1">
    <source>
        <dbReference type="SAM" id="MobiDB-lite"/>
    </source>
</evidence>
<sequence length="65" mass="7310">MRKAKRLALRRNMQLSLNPTDNVPLTVKPSKQGLSCEHRVRGKQKQRAGSKQPSGWSTVNAQFGH</sequence>
<reference evidence="2 3" key="1">
    <citation type="submission" date="2015-10" db="EMBL/GenBank/DDBJ databases">
        <title>Complete genome sequence of bacteriophage vB_KpnP_KpV41 lytic for Klebsiella pneumoniae.</title>
        <authorList>
            <person name="Volozhantsev N.V."/>
            <person name="Krasilnikova V.M."/>
            <person name="Komisarova E.V."/>
            <person name="Kislichkina A.A."/>
            <person name="Myakinina V.P."/>
        </authorList>
    </citation>
    <scope>NUCLEOTIDE SEQUENCE [LARGE SCALE GENOMIC DNA]</scope>
</reference>
<protein>
    <submittedName>
        <fullName evidence="2">Uncharacterized protein</fullName>
    </submittedName>
</protein>
<evidence type="ECO:0000313" key="3">
    <source>
        <dbReference type="Proteomes" id="UP000201660"/>
    </source>
</evidence>
<name>A0A0S2MXN3_9CAUD</name>
<gene>
    <name evidence="2" type="ORF">kpv41_01</name>
</gene>
<accession>A0A0S2MXN3</accession>
<dbReference type="Proteomes" id="UP000201660">
    <property type="component" value="Segment"/>
</dbReference>
<dbReference type="GeneID" id="26517185"/>
<feature type="region of interest" description="Disordered" evidence="1">
    <location>
        <begin position="37"/>
        <end position="65"/>
    </location>
</feature>
<dbReference type="EMBL" id="KT964103">
    <property type="protein sequence ID" value="ALO80693.1"/>
    <property type="molecule type" value="Genomic_DNA"/>
</dbReference>
<evidence type="ECO:0000313" key="2">
    <source>
        <dbReference type="EMBL" id="ALO80693.1"/>
    </source>
</evidence>
<keyword evidence="3" id="KW-1185">Reference proteome</keyword>
<feature type="compositionally biased region" description="Polar residues" evidence="1">
    <location>
        <begin position="49"/>
        <end position="65"/>
    </location>
</feature>
<proteinExistence type="predicted"/>
<dbReference type="RefSeq" id="YP_009188743.1">
    <property type="nucleotide sequence ID" value="NC_028670.1"/>
</dbReference>